<dbReference type="InterPro" id="IPR049492">
    <property type="entry name" value="BD-FAE-like_dom"/>
</dbReference>
<comment type="caution">
    <text evidence="4">The sequence shown here is derived from an EMBL/GenBank/DDBJ whole genome shotgun (WGS) entry which is preliminary data.</text>
</comment>
<organism evidence="4 5">
    <name type="scientific">Terrimonas rubra</name>
    <dbReference type="NCBI Taxonomy" id="1035890"/>
    <lineage>
        <taxon>Bacteria</taxon>
        <taxon>Pseudomonadati</taxon>
        <taxon>Bacteroidota</taxon>
        <taxon>Chitinophagia</taxon>
        <taxon>Chitinophagales</taxon>
        <taxon>Chitinophagaceae</taxon>
        <taxon>Terrimonas</taxon>
    </lineage>
</organism>
<keyword evidence="5" id="KW-1185">Reference proteome</keyword>
<dbReference type="SUPFAM" id="SSF53474">
    <property type="entry name" value="alpha/beta-Hydrolases"/>
    <property type="match status" value="1"/>
</dbReference>
<evidence type="ECO:0000313" key="5">
    <source>
        <dbReference type="Proteomes" id="UP001597511"/>
    </source>
</evidence>
<gene>
    <name evidence="4" type="ORF">ACFS6H_18690</name>
</gene>
<dbReference type="PANTHER" id="PTHR48081">
    <property type="entry name" value="AB HYDROLASE SUPERFAMILY PROTEIN C4A8.06C"/>
    <property type="match status" value="1"/>
</dbReference>
<proteinExistence type="predicted"/>
<sequence length="285" mass="31247">MRYLLFCIMMSTLTFKTVSAQTPAYTDIYLWPNGAPTSNGTESQPEDEKKGIYKPQIRVYLPEAAKSTGRAVIALPGGGYSHLAYNHEGYDFAPFFLEQGIAFIVLKYRMPFGNKEVPFSDVAEAIRITKSNAGKWHINENKIGIMGSSAGGHLAATVATKSDAAIKPAFQILLYPVITMDSTYTHKGSRKNLLGANPPEAVSIAYSNEKQVNAATPRAFIAFSDDDKVVLPTNGTNYYNALHKAGVAASLHIYPSGGHGWGFRDAFKYKEAFLKNLKDWLAGFE</sequence>
<evidence type="ECO:0000313" key="4">
    <source>
        <dbReference type="EMBL" id="MFD2921755.1"/>
    </source>
</evidence>
<evidence type="ECO:0000256" key="2">
    <source>
        <dbReference type="SAM" id="SignalP"/>
    </source>
</evidence>
<protein>
    <submittedName>
        <fullName evidence="4">Alpha/beta hydrolase</fullName>
    </submittedName>
</protein>
<dbReference type="Proteomes" id="UP001597511">
    <property type="component" value="Unassembled WGS sequence"/>
</dbReference>
<feature type="signal peptide" evidence="2">
    <location>
        <begin position="1"/>
        <end position="20"/>
    </location>
</feature>
<dbReference type="Gene3D" id="3.40.50.1820">
    <property type="entry name" value="alpha/beta hydrolase"/>
    <property type="match status" value="1"/>
</dbReference>
<keyword evidence="2" id="KW-0732">Signal</keyword>
<dbReference type="InterPro" id="IPR029058">
    <property type="entry name" value="AB_hydrolase_fold"/>
</dbReference>
<dbReference type="EMBL" id="JBHUOZ010000003">
    <property type="protein sequence ID" value="MFD2921755.1"/>
    <property type="molecule type" value="Genomic_DNA"/>
</dbReference>
<dbReference type="RefSeq" id="WP_386102683.1">
    <property type="nucleotide sequence ID" value="NZ_JBHUOZ010000003.1"/>
</dbReference>
<reference evidence="5" key="1">
    <citation type="journal article" date="2019" name="Int. J. Syst. Evol. Microbiol.">
        <title>The Global Catalogue of Microorganisms (GCM) 10K type strain sequencing project: providing services to taxonomists for standard genome sequencing and annotation.</title>
        <authorList>
            <consortium name="The Broad Institute Genomics Platform"/>
            <consortium name="The Broad Institute Genome Sequencing Center for Infectious Disease"/>
            <person name="Wu L."/>
            <person name="Ma J."/>
        </authorList>
    </citation>
    <scope>NUCLEOTIDE SEQUENCE [LARGE SCALE GENOMIC DNA]</scope>
    <source>
        <strain evidence="5">KCTC 23299</strain>
    </source>
</reference>
<name>A0ABW6ABE6_9BACT</name>
<dbReference type="InterPro" id="IPR050300">
    <property type="entry name" value="GDXG_lipolytic_enzyme"/>
</dbReference>
<accession>A0ABW6ABE6</accession>
<evidence type="ECO:0000259" key="3">
    <source>
        <dbReference type="Pfam" id="PF20434"/>
    </source>
</evidence>
<dbReference type="GO" id="GO:0016787">
    <property type="term" value="F:hydrolase activity"/>
    <property type="evidence" value="ECO:0007669"/>
    <property type="project" value="UniProtKB-KW"/>
</dbReference>
<evidence type="ECO:0000256" key="1">
    <source>
        <dbReference type="ARBA" id="ARBA00022801"/>
    </source>
</evidence>
<keyword evidence="1 4" id="KW-0378">Hydrolase</keyword>
<dbReference type="PANTHER" id="PTHR48081:SF6">
    <property type="entry name" value="PEPTIDASE S9 PROLYL OLIGOPEPTIDASE CATALYTIC DOMAIN-CONTAINING PROTEIN"/>
    <property type="match status" value="1"/>
</dbReference>
<feature type="domain" description="BD-FAE-like" evidence="3">
    <location>
        <begin position="59"/>
        <end position="237"/>
    </location>
</feature>
<feature type="chain" id="PRO_5045262143" evidence="2">
    <location>
        <begin position="21"/>
        <end position="285"/>
    </location>
</feature>
<dbReference type="Pfam" id="PF20434">
    <property type="entry name" value="BD-FAE"/>
    <property type="match status" value="1"/>
</dbReference>